<name>A0A935T7M1_9PROT</name>
<dbReference type="InterPro" id="IPR000157">
    <property type="entry name" value="TIR_dom"/>
</dbReference>
<protein>
    <submittedName>
        <fullName evidence="2">TIR domain-containing protein</fullName>
    </submittedName>
</protein>
<dbReference type="GO" id="GO:0007165">
    <property type="term" value="P:signal transduction"/>
    <property type="evidence" value="ECO:0007669"/>
    <property type="project" value="InterPro"/>
</dbReference>
<dbReference type="Proteomes" id="UP000706151">
    <property type="component" value="Unassembled WGS sequence"/>
</dbReference>
<sequence>MTQPAVSKNPDGSSRSRLQEKLFERLQALRAKDDKNELWEGFASAWAVAFATEAFGDAEALLVHLLQQRPVDVLQRLLSLVPKLHGGGGAARVIPEAVLEVVVGLCLVACESHVLAKARKHKVMGRVAPIDGMLIDATKPLAAALIAAVWSGKGVRIRFDEATQQARAVNVMPQHAAPLEYGFHGAEQGAKAELQAMVNAAILDPTLASFDRPARLNELRDRSGKPGMLPSDDILKAGIDEYEEKHGARLMFGLAAQEAHPMDDPALRRAFARRFGVVTFLYDDAASALIEQPRAEAWREANLQTDLLHYLDNLFALIYPQHKQGDDQAAGSRRDMHFRVALSFADEHYLYVEGIARALEDKLGKGSVFYYKDDVSRTTVDNMDTLLEKVYHRQSDLAVVFLSKQYQEKRWCQLEWRAVRARRHRDARGVMLCRFDDAEVDGVFPTVDGVHDCRQPNSSQAITACILRRLDDNRRSG</sequence>
<dbReference type="SUPFAM" id="SSF52200">
    <property type="entry name" value="Toll/Interleukin receptor TIR domain"/>
    <property type="match status" value="1"/>
</dbReference>
<dbReference type="EMBL" id="JADJOT010000009">
    <property type="protein sequence ID" value="MBK7954480.1"/>
    <property type="molecule type" value="Genomic_DNA"/>
</dbReference>
<dbReference type="InterPro" id="IPR035897">
    <property type="entry name" value="Toll_tir_struct_dom_sf"/>
</dbReference>
<evidence type="ECO:0000313" key="3">
    <source>
        <dbReference type="Proteomes" id="UP000706151"/>
    </source>
</evidence>
<dbReference type="AlphaFoldDB" id="A0A935T7M1"/>
<gene>
    <name evidence="2" type="ORF">IPK02_11275</name>
</gene>
<evidence type="ECO:0000259" key="1">
    <source>
        <dbReference type="Pfam" id="PF13676"/>
    </source>
</evidence>
<reference evidence="2 3" key="1">
    <citation type="submission" date="2020-10" db="EMBL/GenBank/DDBJ databases">
        <title>Connecting structure to function with the recovery of over 1000 high-quality activated sludge metagenome-assembled genomes encoding full-length rRNA genes using long-read sequencing.</title>
        <authorList>
            <person name="Singleton C.M."/>
            <person name="Petriglieri F."/>
            <person name="Kristensen J.M."/>
            <person name="Kirkegaard R.H."/>
            <person name="Michaelsen T.Y."/>
            <person name="Andersen M.H."/>
            <person name="Karst S.M."/>
            <person name="Dueholm M.S."/>
            <person name="Nielsen P.H."/>
            <person name="Albertsen M."/>
        </authorList>
    </citation>
    <scope>NUCLEOTIDE SEQUENCE [LARGE SCALE GENOMIC DNA]</scope>
    <source>
        <strain evidence="2">Fred_18-Q3-R57-64_BAT3C.720</strain>
    </source>
</reference>
<dbReference type="Gene3D" id="3.40.50.10140">
    <property type="entry name" value="Toll/interleukin-1 receptor homology (TIR) domain"/>
    <property type="match status" value="1"/>
</dbReference>
<accession>A0A935T7M1</accession>
<feature type="domain" description="TIR" evidence="1">
    <location>
        <begin position="340"/>
        <end position="437"/>
    </location>
</feature>
<comment type="caution">
    <text evidence="2">The sequence shown here is derived from an EMBL/GenBank/DDBJ whole genome shotgun (WGS) entry which is preliminary data.</text>
</comment>
<evidence type="ECO:0000313" key="2">
    <source>
        <dbReference type="EMBL" id="MBK7954480.1"/>
    </source>
</evidence>
<dbReference type="Pfam" id="PF13676">
    <property type="entry name" value="TIR_2"/>
    <property type="match status" value="1"/>
</dbReference>
<proteinExistence type="predicted"/>
<organism evidence="2 3">
    <name type="scientific">Candidatus Accumulibacter affinis</name>
    <dbReference type="NCBI Taxonomy" id="2954384"/>
    <lineage>
        <taxon>Bacteria</taxon>
        <taxon>Pseudomonadati</taxon>
        <taxon>Pseudomonadota</taxon>
        <taxon>Betaproteobacteria</taxon>
        <taxon>Candidatus Accumulibacter</taxon>
    </lineage>
</organism>